<evidence type="ECO:0000313" key="4">
    <source>
        <dbReference type="EMBL" id="GBC63295.1"/>
    </source>
</evidence>
<keyword evidence="5" id="KW-1185">Reference proteome</keyword>
<proteinExistence type="inferred from homology"/>
<feature type="region of interest" description="Disordered" evidence="2">
    <location>
        <begin position="587"/>
        <end position="606"/>
    </location>
</feature>
<protein>
    <recommendedName>
        <fullName evidence="3">Peptidase C1A papain C-terminal domain-containing protein</fullName>
    </recommendedName>
</protein>
<comment type="similarity">
    <text evidence="1">Belongs to the peptidase C1 family.</text>
</comment>
<dbReference type="SMART" id="SM00645">
    <property type="entry name" value="Pept_C1"/>
    <property type="match status" value="1"/>
</dbReference>
<dbReference type="SUPFAM" id="SSF54001">
    <property type="entry name" value="Cysteine proteinases"/>
    <property type="match status" value="1"/>
</dbReference>
<dbReference type="InterPro" id="IPR013783">
    <property type="entry name" value="Ig-like_fold"/>
</dbReference>
<organism evidence="4 5">
    <name type="scientific">Desulfonema ishimotonii</name>
    <dbReference type="NCBI Taxonomy" id="45657"/>
    <lineage>
        <taxon>Bacteria</taxon>
        <taxon>Pseudomonadati</taxon>
        <taxon>Thermodesulfobacteriota</taxon>
        <taxon>Desulfobacteria</taxon>
        <taxon>Desulfobacterales</taxon>
        <taxon>Desulfococcaceae</taxon>
        <taxon>Desulfonema</taxon>
    </lineage>
</organism>
<dbReference type="InterPro" id="IPR013128">
    <property type="entry name" value="Peptidase_C1A"/>
</dbReference>
<reference evidence="5" key="2">
    <citation type="submission" date="2019-01" db="EMBL/GenBank/DDBJ databases">
        <title>Genome sequence of Desulfonema ishimotonii strain Tokyo 01.</title>
        <authorList>
            <person name="Fukui M."/>
        </authorList>
    </citation>
    <scope>NUCLEOTIDE SEQUENCE [LARGE SCALE GENOMIC DNA]</scope>
    <source>
        <strain evidence="5">Tokyo 01</strain>
    </source>
</reference>
<comment type="caution">
    <text evidence="4">The sequence shown here is derived from an EMBL/GenBank/DDBJ whole genome shotgun (WGS) entry which is preliminary data.</text>
</comment>
<dbReference type="Gene3D" id="3.90.70.10">
    <property type="entry name" value="Cysteine proteinases"/>
    <property type="match status" value="1"/>
</dbReference>
<dbReference type="PANTHER" id="PTHR12411">
    <property type="entry name" value="CYSTEINE PROTEASE FAMILY C1-RELATED"/>
    <property type="match status" value="1"/>
</dbReference>
<dbReference type="GO" id="GO:0006508">
    <property type="term" value="P:proteolysis"/>
    <property type="evidence" value="ECO:0007669"/>
    <property type="project" value="InterPro"/>
</dbReference>
<accession>A0A401G268</accession>
<dbReference type="InterPro" id="IPR000668">
    <property type="entry name" value="Peptidase_C1A_C"/>
</dbReference>
<dbReference type="Pfam" id="PF07603">
    <property type="entry name" value="Lcl_C"/>
    <property type="match status" value="2"/>
</dbReference>
<name>A0A401G268_9BACT</name>
<dbReference type="InterPro" id="IPR000169">
    <property type="entry name" value="Pept_cys_AS"/>
</dbReference>
<dbReference type="InterPro" id="IPR011460">
    <property type="entry name" value="Lcl_C"/>
</dbReference>
<feature type="domain" description="Peptidase C1A papain C-terminal" evidence="3">
    <location>
        <begin position="335"/>
        <end position="560"/>
    </location>
</feature>
<dbReference type="InterPro" id="IPR038765">
    <property type="entry name" value="Papain-like_cys_pep_sf"/>
</dbReference>
<dbReference type="GO" id="GO:0008234">
    <property type="term" value="F:cysteine-type peptidase activity"/>
    <property type="evidence" value="ECO:0007669"/>
    <property type="project" value="InterPro"/>
</dbReference>
<dbReference type="EMBL" id="BEXT01000001">
    <property type="protein sequence ID" value="GBC63295.1"/>
    <property type="molecule type" value="Genomic_DNA"/>
</dbReference>
<dbReference type="InterPro" id="IPR039417">
    <property type="entry name" value="Peptidase_C1A_papain-like"/>
</dbReference>
<dbReference type="Gene3D" id="2.60.40.10">
    <property type="entry name" value="Immunoglobulins"/>
    <property type="match status" value="2"/>
</dbReference>
<dbReference type="CDD" id="cd02248">
    <property type="entry name" value="Peptidase_C1A"/>
    <property type="match status" value="1"/>
</dbReference>
<dbReference type="CDD" id="cd14948">
    <property type="entry name" value="BACON"/>
    <property type="match status" value="2"/>
</dbReference>
<dbReference type="PROSITE" id="PS00139">
    <property type="entry name" value="THIOL_PROTEASE_CYS"/>
    <property type="match status" value="1"/>
</dbReference>
<dbReference type="AlphaFoldDB" id="A0A401G268"/>
<dbReference type="InterPro" id="IPR024361">
    <property type="entry name" value="BACON"/>
</dbReference>
<reference evidence="5" key="1">
    <citation type="submission" date="2017-11" db="EMBL/GenBank/DDBJ databases">
        <authorList>
            <person name="Watanabe M."/>
            <person name="Kojima H."/>
        </authorList>
    </citation>
    <scope>NUCLEOTIDE SEQUENCE [LARGE SCALE GENOMIC DNA]</scope>
    <source>
        <strain evidence="5">Tokyo 01</strain>
    </source>
</reference>
<evidence type="ECO:0000313" key="5">
    <source>
        <dbReference type="Proteomes" id="UP000288096"/>
    </source>
</evidence>
<dbReference type="Proteomes" id="UP000288096">
    <property type="component" value="Unassembled WGS sequence"/>
</dbReference>
<dbReference type="Pfam" id="PF00112">
    <property type="entry name" value="Peptidase_C1"/>
    <property type="match status" value="1"/>
</dbReference>
<evidence type="ECO:0000259" key="3">
    <source>
        <dbReference type="SMART" id="SM00645"/>
    </source>
</evidence>
<sequence length="1229" mass="132526">MGNVDGVDDVDLKDAVLSLQISAGFEISQDVDLQADVNGDDKIGLEEAIYALQVAANIKKISRTFYKDADGDGYSDGTSQITFEKPAGFYLASDLISTSGDNDDENAEIFGVKNSYFSPPVSVPTGTSVEVTNKTFTSDGEISLFSIINPIRSISLDIDVTLENDASLVRVVLVDNAGGEHLVYETNALLSNSREFSVSSVCDETCLLQSVSPESLKVEVADAIATIRRFVVIDYGTSIHGIDENNVPTAQTNIRLAQQSEKIKILNDQIAAQGLQWTAGVTSVSHLSYAEKKCLFSLADKLPNLQGFEYYLGGIFEIRSATIPSSSNTPPSSSLPDKWDWRNWHGADDPSSPYYDGDSKGGGWLTSVKAQGSCGSCWAFAATGALEALVNLYYNQHIDLDLAEQELVSCTGDGGCNGELPRYALDDFTQRGIVNEECFPYAAVDSYGCKYKECGYQPQPCTNKCANPDELIKISGRISFNSPKTEEKLKQLIIDNGPLSGGIYSWGHAMVLVGYEKGVDGRVSWIFKSSWNSNWGENGYTKVSIDIEDIEWTHALLTPVTSSVSRQIACYDKDGDGYYNWGISSSKPSSCPAGTPDEKDPDDSDPNVHPFINCSYSISPTTQSFDSSGGTGSVNITAPSGCSWTATSNKDWITVTSGSSGSGNGTVSYSVAANTGTSSQTGTITIGGKTFTIAQAGLSCSYSISPTSQSFDSSGGAGSVNVTAPSGCGWTATSNKNWITITSGSSGSGNGTVSYSVEANIGTSSQTGTITIAGKTFTVTQSGSAAVEQAYTGRIPDTGQTKCYDEDGNEIDCAGTGQDGEYLINPRSYTKLDANGNDLPDSATNWSMVQDNVTGLIWEVKQNKDGVQDYSNPHDADNKYTWYDSNSATNGGDAGTPGNGTDTEDFINALNAENYGGHNDWRLPTIKELDLIAILEQYYEAYYGTYDPTINTEYFPNTSPSPYWSATSYANIASDACCFTFDFGADSHHDKSRNCYVRAVCDGQSQSLGNLIINNDGTVTDSQTGLMWQQATQDNAMTWQNSFSWCDNLQLAGYDDWRLPDIKELRSIVDYNRYNPSVDIEYFFDTVSSSYWSASTCAGYTGGAWSLDFNYGHDSNYYKPHTTYVRSVRGGQPLISGHLYITSPLQASHWSIGDIMPIKWDTQSISGNVKISLSRDGGLTFDEIISASTPNDGSHTWTVTGTTSVNCALKIEPFSDSSKATVQSLFDIQ</sequence>
<evidence type="ECO:0000256" key="1">
    <source>
        <dbReference type="ARBA" id="ARBA00008455"/>
    </source>
</evidence>
<gene>
    <name evidence="4" type="ORF">DENIS_4289</name>
</gene>
<dbReference type="Pfam" id="PF19190">
    <property type="entry name" value="BACON_2"/>
    <property type="match status" value="2"/>
</dbReference>
<evidence type="ECO:0000256" key="2">
    <source>
        <dbReference type="SAM" id="MobiDB-lite"/>
    </source>
</evidence>